<evidence type="ECO:0008006" key="6">
    <source>
        <dbReference type="Google" id="ProtNLM"/>
    </source>
</evidence>
<keyword evidence="1" id="KW-0732">Signal</keyword>
<feature type="chain" id="PRO_5044548263" description="DUF1795 domain-containing protein" evidence="1">
    <location>
        <begin position="23"/>
        <end position="197"/>
    </location>
</feature>
<reference evidence="2 4" key="1">
    <citation type="journal article" date="2016" name="Front. Microbiol.">
        <title>Genome Sequence of the Piezophilic, Mesophilic Sulfate-Reducing Bacterium Desulfovibrio indicus J2T.</title>
        <authorList>
            <person name="Cao J."/>
            <person name="Maignien L."/>
            <person name="Shao Z."/>
            <person name="Alain K."/>
            <person name="Jebbar M."/>
        </authorList>
    </citation>
    <scope>NUCLEOTIDE SEQUENCE [LARGE SCALE GENOMIC DNA]</scope>
    <source>
        <strain evidence="2 4">J2</strain>
    </source>
</reference>
<feature type="signal peptide" evidence="1">
    <location>
        <begin position="1"/>
        <end position="22"/>
    </location>
</feature>
<name>A0A126QSA9_9BACT</name>
<keyword evidence="4" id="KW-1185">Reference proteome</keyword>
<evidence type="ECO:0000313" key="3">
    <source>
        <dbReference type="EMBL" id="TDT90996.1"/>
    </source>
</evidence>
<dbReference type="Proteomes" id="UP000295506">
    <property type="component" value="Unassembled WGS sequence"/>
</dbReference>
<dbReference type="RefSeq" id="WP_066806498.1">
    <property type="nucleotide sequence ID" value="NZ_CP014206.1"/>
</dbReference>
<gene>
    <name evidence="2" type="ORF">AWY79_16975</name>
    <name evidence="3" type="ORF">EDC59_102431</name>
</gene>
<accession>A0A126QSA9</accession>
<dbReference type="EMBL" id="SOBK01000002">
    <property type="protein sequence ID" value="TDT90996.1"/>
    <property type="molecule type" value="Genomic_DNA"/>
</dbReference>
<dbReference type="OrthoDB" id="5464874at2"/>
<evidence type="ECO:0000313" key="2">
    <source>
        <dbReference type="EMBL" id="AMK12678.1"/>
    </source>
</evidence>
<evidence type="ECO:0000313" key="4">
    <source>
        <dbReference type="Proteomes" id="UP000055611"/>
    </source>
</evidence>
<evidence type="ECO:0000256" key="1">
    <source>
        <dbReference type="SAM" id="SignalP"/>
    </source>
</evidence>
<dbReference type="EMBL" id="CP014206">
    <property type="protein sequence ID" value="AMK12678.1"/>
    <property type="molecule type" value="Genomic_DNA"/>
</dbReference>
<reference evidence="3 5" key="2">
    <citation type="submission" date="2019-03" db="EMBL/GenBank/DDBJ databases">
        <title>Genomic Encyclopedia of Type Strains, Phase IV (KMG-IV): sequencing the most valuable type-strain genomes for metagenomic binning, comparative biology and taxonomic classification.</title>
        <authorList>
            <person name="Goeker M."/>
        </authorList>
    </citation>
    <scope>NUCLEOTIDE SEQUENCE [LARGE SCALE GENOMIC DNA]</scope>
    <source>
        <strain evidence="3 5">DSM 101483</strain>
    </source>
</reference>
<proteinExistence type="predicted"/>
<evidence type="ECO:0000313" key="5">
    <source>
        <dbReference type="Proteomes" id="UP000295506"/>
    </source>
</evidence>
<dbReference type="KEGG" id="dej:AWY79_16975"/>
<dbReference type="Proteomes" id="UP000055611">
    <property type="component" value="Chromosome"/>
</dbReference>
<organism evidence="3 5">
    <name type="scientific">Pseudodesulfovibrio indicus</name>
    <dbReference type="NCBI Taxonomy" id="1716143"/>
    <lineage>
        <taxon>Bacteria</taxon>
        <taxon>Pseudomonadati</taxon>
        <taxon>Thermodesulfobacteriota</taxon>
        <taxon>Desulfovibrionia</taxon>
        <taxon>Desulfovibrionales</taxon>
        <taxon>Desulfovibrionaceae</taxon>
    </lineage>
</organism>
<protein>
    <recommendedName>
        <fullName evidence="6">DUF1795 domain-containing protein</fullName>
    </recommendedName>
</protein>
<sequence>MRTLFFLIAILAMLVFSAPAWASLPYYNSDVGYTIWLPKTWSEAAPSSLDRFAGAGRPWPGQDTAPDWKAGYCPSSGGPCSLLVEIKPGRKMQPADISNFNRFLVQSLARSIRNQSRLPGVPRMAFKDATYFSEKKTLRIETLVERGGRSMLSLAYVVYTRKGMLSFLGFVDPDDAQARQTIDKAVLSLYLDDAIRY</sequence>
<dbReference type="AlphaFoldDB" id="A0A126QSA9"/>